<dbReference type="EMBL" id="DUTP01000003">
    <property type="protein sequence ID" value="HHX99355.1"/>
    <property type="molecule type" value="Genomic_DNA"/>
</dbReference>
<comment type="caution">
    <text evidence="1">The sequence shown here is derived from an EMBL/GenBank/DDBJ whole genome shotgun (WGS) entry which is preliminary data.</text>
</comment>
<accession>A0A832QDV0</accession>
<dbReference type="AlphaFoldDB" id="A0A832QDV0"/>
<proteinExistence type="predicted"/>
<gene>
    <name evidence="1" type="ORF">GX533_01565</name>
</gene>
<dbReference type="Proteomes" id="UP000576550">
    <property type="component" value="Unassembled WGS sequence"/>
</dbReference>
<evidence type="ECO:0000313" key="2">
    <source>
        <dbReference type="Proteomes" id="UP000576550"/>
    </source>
</evidence>
<organism evidence="1 2">
    <name type="scientific">Candidatus Dojkabacteria bacterium</name>
    <dbReference type="NCBI Taxonomy" id="2099670"/>
    <lineage>
        <taxon>Bacteria</taxon>
        <taxon>Candidatus Dojkabacteria</taxon>
    </lineage>
</organism>
<evidence type="ECO:0000313" key="1">
    <source>
        <dbReference type="EMBL" id="HHX99355.1"/>
    </source>
</evidence>
<protein>
    <submittedName>
        <fullName evidence="1">M15 family metallopeptidase</fullName>
    </submittedName>
</protein>
<sequence>MKRFGKSSKKEKEDFGLRGFFKAVKDILDNPQFTIRYSKGKKDITGHAYTEASVGDDLNVEHTPKGETKSKVIKVDK</sequence>
<reference evidence="1 2" key="1">
    <citation type="journal article" date="2020" name="Biotechnol. Biofuels">
        <title>New insights from the biogas microbiome by comprehensive genome-resolved metagenomics of nearly 1600 species originating from multiple anaerobic digesters.</title>
        <authorList>
            <person name="Campanaro S."/>
            <person name="Treu L."/>
            <person name="Rodriguez-R L.M."/>
            <person name="Kovalovszki A."/>
            <person name="Ziels R.M."/>
            <person name="Maus I."/>
            <person name="Zhu X."/>
            <person name="Kougias P.G."/>
            <person name="Basile A."/>
            <person name="Luo G."/>
            <person name="Schluter A."/>
            <person name="Konstantinidis K.T."/>
            <person name="Angelidaki I."/>
        </authorList>
    </citation>
    <scope>NUCLEOTIDE SEQUENCE [LARGE SCALE GENOMIC DNA]</scope>
    <source>
        <strain evidence="1">AS05jafATM_89</strain>
    </source>
</reference>
<name>A0A832QDV0_9BACT</name>